<dbReference type="EMBL" id="JAWWNJ010000007">
    <property type="protein sequence ID" value="KAK7052160.1"/>
    <property type="molecule type" value="Genomic_DNA"/>
</dbReference>
<organism evidence="1 2">
    <name type="scientific">Favolaschia claudopus</name>
    <dbReference type="NCBI Taxonomy" id="2862362"/>
    <lineage>
        <taxon>Eukaryota</taxon>
        <taxon>Fungi</taxon>
        <taxon>Dikarya</taxon>
        <taxon>Basidiomycota</taxon>
        <taxon>Agaricomycotina</taxon>
        <taxon>Agaricomycetes</taxon>
        <taxon>Agaricomycetidae</taxon>
        <taxon>Agaricales</taxon>
        <taxon>Marasmiineae</taxon>
        <taxon>Mycenaceae</taxon>
        <taxon>Favolaschia</taxon>
    </lineage>
</organism>
<evidence type="ECO:0000313" key="1">
    <source>
        <dbReference type="EMBL" id="KAK7052160.1"/>
    </source>
</evidence>
<dbReference type="AlphaFoldDB" id="A0AAW0DH84"/>
<gene>
    <name evidence="1" type="ORF">R3P38DRAFT_3172485</name>
</gene>
<sequence>MSTAVFQPRSFGYMGGNCAVDREVLALRATLQTLHGIWTDPDSPKYPVLTIPNEIISEIFLHFLPPPPEFPPIKGPYSPLRLLAICQKWRAIALATPGLWNMVTYLVSTRAETTRRCEALLDRSRASALPLSLRIVSRASVRKTQFSIPEPPAFCGISELDCARVEHLRLNLHGTHLSTIREHPMPLLERLELCVTEGAVAPLTLTATHPSFPGILLVLSGPVGYSLNTFALEDTEAPLLRTVILEVTFPMTINLPWEQLTSLTINAFNVEARECFTAFKRAVNLKHCVLNFPPGAETDYLAPNSNNEITWPALESLVIGPKCLLNGGRLLHRQKILNTLVVPALRSFQVPLPYLLKPPQTHIEFIEEFVGRSGCELKVLHITHVGVAVAHRLWKRQPGEASDLHAAFPHLEVCTMN</sequence>
<proteinExistence type="predicted"/>
<keyword evidence="2" id="KW-1185">Reference proteome</keyword>
<name>A0AAW0DH84_9AGAR</name>
<evidence type="ECO:0008006" key="3">
    <source>
        <dbReference type="Google" id="ProtNLM"/>
    </source>
</evidence>
<comment type="caution">
    <text evidence="1">The sequence shown here is derived from an EMBL/GenBank/DDBJ whole genome shotgun (WGS) entry which is preliminary data.</text>
</comment>
<accession>A0AAW0DH84</accession>
<reference evidence="1 2" key="1">
    <citation type="journal article" date="2024" name="J Genomics">
        <title>Draft genome sequencing and assembly of Favolaschia claudopus CIRM-BRFM 2984 isolated from oak limbs.</title>
        <authorList>
            <person name="Navarro D."/>
            <person name="Drula E."/>
            <person name="Chaduli D."/>
            <person name="Cazenave R."/>
            <person name="Ahrendt S."/>
            <person name="Wang J."/>
            <person name="Lipzen A."/>
            <person name="Daum C."/>
            <person name="Barry K."/>
            <person name="Grigoriev I.V."/>
            <person name="Favel A."/>
            <person name="Rosso M.N."/>
            <person name="Martin F."/>
        </authorList>
    </citation>
    <scope>NUCLEOTIDE SEQUENCE [LARGE SCALE GENOMIC DNA]</scope>
    <source>
        <strain evidence="1 2">CIRM-BRFM 2984</strain>
    </source>
</reference>
<dbReference type="Proteomes" id="UP001362999">
    <property type="component" value="Unassembled WGS sequence"/>
</dbReference>
<protein>
    <recommendedName>
        <fullName evidence="3">F-box domain-containing protein</fullName>
    </recommendedName>
</protein>
<evidence type="ECO:0000313" key="2">
    <source>
        <dbReference type="Proteomes" id="UP001362999"/>
    </source>
</evidence>